<evidence type="ECO:0000313" key="1">
    <source>
        <dbReference type="EMBL" id="KKL88532.1"/>
    </source>
</evidence>
<reference evidence="1" key="1">
    <citation type="journal article" date="2015" name="Nature">
        <title>Complex archaea that bridge the gap between prokaryotes and eukaryotes.</title>
        <authorList>
            <person name="Spang A."/>
            <person name="Saw J.H."/>
            <person name="Jorgensen S.L."/>
            <person name="Zaremba-Niedzwiedzka K."/>
            <person name="Martijn J."/>
            <person name="Lind A.E."/>
            <person name="van Eijk R."/>
            <person name="Schleper C."/>
            <person name="Guy L."/>
            <person name="Ettema T.J."/>
        </authorList>
    </citation>
    <scope>NUCLEOTIDE SEQUENCE</scope>
</reference>
<protein>
    <submittedName>
        <fullName evidence="1">Uncharacterized protein</fullName>
    </submittedName>
</protein>
<proteinExistence type="predicted"/>
<comment type="caution">
    <text evidence="1">The sequence shown here is derived from an EMBL/GenBank/DDBJ whole genome shotgun (WGS) entry which is preliminary data.</text>
</comment>
<accession>A0A0F9IMT0</accession>
<gene>
    <name evidence="1" type="ORF">LCGC14_1923740</name>
</gene>
<dbReference type="EMBL" id="LAZR01020539">
    <property type="protein sequence ID" value="KKL88532.1"/>
    <property type="molecule type" value="Genomic_DNA"/>
</dbReference>
<name>A0A0F9IMT0_9ZZZZ</name>
<organism evidence="1">
    <name type="scientific">marine sediment metagenome</name>
    <dbReference type="NCBI Taxonomy" id="412755"/>
    <lineage>
        <taxon>unclassified sequences</taxon>
        <taxon>metagenomes</taxon>
        <taxon>ecological metagenomes</taxon>
    </lineage>
</organism>
<dbReference type="AlphaFoldDB" id="A0A0F9IMT0"/>
<sequence>MARYGKSAHKAVSRMIGYTLTLGDTDAFFALSDLLSLRLSDFERAGLAYAALMALSPEHRELAVQAAYSGADTPCPTLLHPMAEARAWASIASRSELKAHALAAFERMPADEQAAFFQHIREIEVAA</sequence>